<keyword evidence="2" id="KW-1185">Reference proteome</keyword>
<dbReference type="EMBL" id="JACMSC010000016">
    <property type="protein sequence ID" value="KAG6483638.1"/>
    <property type="molecule type" value="Genomic_DNA"/>
</dbReference>
<dbReference type="PANTHER" id="PTHR31300:SF2">
    <property type="entry name" value="LIPASE-LIKE PROTEIN"/>
    <property type="match status" value="1"/>
</dbReference>
<dbReference type="Proteomes" id="UP000734854">
    <property type="component" value="Unassembled WGS sequence"/>
</dbReference>
<sequence length="298" mass="32552">MPSPSKSSSHVLSINLLSSKPLSGELLSANLLSSEFLHLFSESGTEDGEEARILLSAKGGGCEGAFSITVAGKAEVGEPAAEHIACGGAVFVFTVVEEAWDCWRACGAKIREPDASDGGTRTRGRRGREEGAWVGRVGQRPAITCVVRLSFCFLLLTVGSPDATRHHGGSHRPYSCLLHRPASSPQHQGYSHRKDFIFLRFTSFIDTICHLFFNLLWQETSSAQYILQQYIAASGGFKLLSSIRNTYSIGKVRMVATEFETATRITKNRNPTRNAESGGFVLWCISQLPLGRLRKCLI</sequence>
<evidence type="ECO:0000313" key="2">
    <source>
        <dbReference type="Proteomes" id="UP000734854"/>
    </source>
</evidence>
<dbReference type="AlphaFoldDB" id="A0A8J5FCH3"/>
<reference evidence="1 2" key="1">
    <citation type="submission" date="2020-08" db="EMBL/GenBank/DDBJ databases">
        <title>Plant Genome Project.</title>
        <authorList>
            <person name="Zhang R.-G."/>
        </authorList>
    </citation>
    <scope>NUCLEOTIDE SEQUENCE [LARGE SCALE GENOMIC DNA]</scope>
    <source>
        <tissue evidence="1">Rhizome</tissue>
    </source>
</reference>
<dbReference type="PANTHER" id="PTHR31300">
    <property type="entry name" value="LIPASE"/>
    <property type="match status" value="1"/>
</dbReference>
<evidence type="ECO:0000313" key="1">
    <source>
        <dbReference type="EMBL" id="KAG6483638.1"/>
    </source>
</evidence>
<protein>
    <submittedName>
        <fullName evidence="1">Uncharacterized protein</fullName>
    </submittedName>
</protein>
<organism evidence="1 2">
    <name type="scientific">Zingiber officinale</name>
    <name type="common">Ginger</name>
    <name type="synonym">Amomum zingiber</name>
    <dbReference type="NCBI Taxonomy" id="94328"/>
    <lineage>
        <taxon>Eukaryota</taxon>
        <taxon>Viridiplantae</taxon>
        <taxon>Streptophyta</taxon>
        <taxon>Embryophyta</taxon>
        <taxon>Tracheophyta</taxon>
        <taxon>Spermatophyta</taxon>
        <taxon>Magnoliopsida</taxon>
        <taxon>Liliopsida</taxon>
        <taxon>Zingiberales</taxon>
        <taxon>Zingiberaceae</taxon>
        <taxon>Zingiber</taxon>
    </lineage>
</organism>
<gene>
    <name evidence="1" type="ORF">ZIOFF_060290</name>
</gene>
<proteinExistence type="predicted"/>
<accession>A0A8J5FCH3</accession>
<name>A0A8J5FCH3_ZINOF</name>
<dbReference type="InterPro" id="IPR006873">
    <property type="entry name" value="DUF620"/>
</dbReference>
<comment type="caution">
    <text evidence="1">The sequence shown here is derived from an EMBL/GenBank/DDBJ whole genome shotgun (WGS) entry which is preliminary data.</text>
</comment>